<dbReference type="PANTHER" id="PTHR32344:SF1">
    <property type="entry name" value="U1-TYPE DOMAIN-CONTAINING PROTEIN"/>
    <property type="match status" value="1"/>
</dbReference>
<dbReference type="EMBL" id="CAJVQB010123258">
    <property type="protein sequence ID" value="CAG8853369.1"/>
    <property type="molecule type" value="Genomic_DNA"/>
</dbReference>
<dbReference type="InterPro" id="IPR033375">
    <property type="entry name" value="Cggbp1"/>
</dbReference>
<feature type="non-terminal residue" evidence="1">
    <location>
        <position position="203"/>
    </location>
</feature>
<keyword evidence="2" id="KW-1185">Reference proteome</keyword>
<evidence type="ECO:0000313" key="2">
    <source>
        <dbReference type="Proteomes" id="UP000789901"/>
    </source>
</evidence>
<feature type="non-terminal residue" evidence="1">
    <location>
        <position position="1"/>
    </location>
</feature>
<organism evidence="1 2">
    <name type="scientific">Gigaspora margarita</name>
    <dbReference type="NCBI Taxonomy" id="4874"/>
    <lineage>
        <taxon>Eukaryota</taxon>
        <taxon>Fungi</taxon>
        <taxon>Fungi incertae sedis</taxon>
        <taxon>Mucoromycota</taxon>
        <taxon>Glomeromycotina</taxon>
        <taxon>Glomeromycetes</taxon>
        <taxon>Diversisporales</taxon>
        <taxon>Gigasporaceae</taxon>
        <taxon>Gigaspora</taxon>
    </lineage>
</organism>
<proteinExistence type="predicted"/>
<gene>
    <name evidence="1" type="ORF">GMARGA_LOCUS42190</name>
</gene>
<comment type="caution">
    <text evidence="1">The sequence shown here is derived from an EMBL/GenBank/DDBJ whole genome shotgun (WGS) entry which is preliminary data.</text>
</comment>
<accession>A0ABN7XDR8</accession>
<protein>
    <submittedName>
        <fullName evidence="1">15202_t:CDS:1</fullName>
    </submittedName>
</protein>
<name>A0ABN7XDR8_GIGMA</name>
<evidence type="ECO:0000313" key="1">
    <source>
        <dbReference type="EMBL" id="CAG8853369.1"/>
    </source>
</evidence>
<sequence>VSSKETGSKEVGFEVGSKEGELVSPCSRAQEFSEDLFVDNNKLFCRFCNISIGWKNKSTITTHINSKAHKDSRRSYITANRNDRQQSLHTSLTVADEKKQIIHELVKAWVEADIPLEKINKMRGFFKKYCKEGGSIPIADSIRKYHLNDVFDQHYKQLREIFCGKPISIIIDETTDKKARSVINTLFSYRGQTKLISVNFMSQ</sequence>
<reference evidence="1 2" key="1">
    <citation type="submission" date="2021-06" db="EMBL/GenBank/DDBJ databases">
        <authorList>
            <person name="Kallberg Y."/>
            <person name="Tangrot J."/>
            <person name="Rosling A."/>
        </authorList>
    </citation>
    <scope>NUCLEOTIDE SEQUENCE [LARGE SCALE GENOMIC DNA]</scope>
    <source>
        <strain evidence="1 2">120-4 pot B 10/14</strain>
    </source>
</reference>
<dbReference type="SUPFAM" id="SSF57667">
    <property type="entry name" value="beta-beta-alpha zinc fingers"/>
    <property type="match status" value="1"/>
</dbReference>
<dbReference type="InterPro" id="IPR036236">
    <property type="entry name" value="Znf_C2H2_sf"/>
</dbReference>
<dbReference type="PANTHER" id="PTHR32344">
    <property type="entry name" value="U1-TYPE DOMAIN-CONTAINING PROTEIN"/>
    <property type="match status" value="1"/>
</dbReference>
<dbReference type="Proteomes" id="UP000789901">
    <property type="component" value="Unassembled WGS sequence"/>
</dbReference>